<keyword evidence="4" id="KW-0653">Protein transport</keyword>
<comment type="caution">
    <text evidence="9">The sequence shown here is derived from an EMBL/GenBank/DDBJ whole genome shotgun (WGS) entry which is preliminary data.</text>
</comment>
<dbReference type="PROSITE" id="PS50909">
    <property type="entry name" value="GAT"/>
    <property type="match status" value="1"/>
</dbReference>
<dbReference type="GO" id="GO:0016020">
    <property type="term" value="C:membrane"/>
    <property type="evidence" value="ECO:0007669"/>
    <property type="project" value="UniProtKB-SubCell"/>
</dbReference>
<dbReference type="AlphaFoldDB" id="A0A4S4EAF8"/>
<dbReference type="EMBL" id="SDRB02006071">
    <property type="protein sequence ID" value="THG13142.1"/>
    <property type="molecule type" value="Genomic_DNA"/>
</dbReference>
<dbReference type="InterPro" id="IPR044836">
    <property type="entry name" value="TOL_plant"/>
</dbReference>
<reference evidence="9 10" key="1">
    <citation type="journal article" date="2018" name="Proc. Natl. Acad. Sci. U.S.A.">
        <title>Draft genome sequence of Camellia sinensis var. sinensis provides insights into the evolution of the tea genome and tea quality.</title>
        <authorList>
            <person name="Wei C."/>
            <person name="Yang H."/>
            <person name="Wang S."/>
            <person name="Zhao J."/>
            <person name="Liu C."/>
            <person name="Gao L."/>
            <person name="Xia E."/>
            <person name="Lu Y."/>
            <person name="Tai Y."/>
            <person name="She G."/>
            <person name="Sun J."/>
            <person name="Cao H."/>
            <person name="Tong W."/>
            <person name="Gao Q."/>
            <person name="Li Y."/>
            <person name="Deng W."/>
            <person name="Jiang X."/>
            <person name="Wang W."/>
            <person name="Chen Q."/>
            <person name="Zhang S."/>
            <person name="Li H."/>
            <person name="Wu J."/>
            <person name="Wang P."/>
            <person name="Li P."/>
            <person name="Shi C."/>
            <person name="Zheng F."/>
            <person name="Jian J."/>
            <person name="Huang B."/>
            <person name="Shan D."/>
            <person name="Shi M."/>
            <person name="Fang C."/>
            <person name="Yue Y."/>
            <person name="Li F."/>
            <person name="Li D."/>
            <person name="Wei S."/>
            <person name="Han B."/>
            <person name="Jiang C."/>
            <person name="Yin Y."/>
            <person name="Xia T."/>
            <person name="Zhang Z."/>
            <person name="Bennetzen J.L."/>
            <person name="Zhao S."/>
            <person name="Wan X."/>
        </authorList>
    </citation>
    <scope>NUCLEOTIDE SEQUENCE [LARGE SCALE GENOMIC DNA]</scope>
    <source>
        <strain evidence="10">cv. Shuchazao</strain>
        <tissue evidence="9">Leaf</tissue>
    </source>
</reference>
<dbReference type="GO" id="GO:0043130">
    <property type="term" value="F:ubiquitin binding"/>
    <property type="evidence" value="ECO:0007669"/>
    <property type="project" value="InterPro"/>
</dbReference>
<evidence type="ECO:0000256" key="4">
    <source>
        <dbReference type="ARBA" id="ARBA00022927"/>
    </source>
</evidence>
<dbReference type="GO" id="GO:0005737">
    <property type="term" value="C:cytoplasm"/>
    <property type="evidence" value="ECO:0007669"/>
    <property type="project" value="UniProtKB-ARBA"/>
</dbReference>
<dbReference type="GO" id="GO:0043328">
    <property type="term" value="P:protein transport to vacuole involved in ubiquitin-dependent protein catabolic process via the multivesicular body sorting pathway"/>
    <property type="evidence" value="ECO:0007669"/>
    <property type="project" value="InterPro"/>
</dbReference>
<dbReference type="Gene3D" id="1.20.58.160">
    <property type="match status" value="1"/>
</dbReference>
<name>A0A4S4EAF8_CAMSN</name>
<organism evidence="9 10">
    <name type="scientific">Camellia sinensis var. sinensis</name>
    <name type="common">China tea</name>
    <dbReference type="NCBI Taxonomy" id="542762"/>
    <lineage>
        <taxon>Eukaryota</taxon>
        <taxon>Viridiplantae</taxon>
        <taxon>Streptophyta</taxon>
        <taxon>Embryophyta</taxon>
        <taxon>Tracheophyta</taxon>
        <taxon>Spermatophyta</taxon>
        <taxon>Magnoliopsida</taxon>
        <taxon>eudicotyledons</taxon>
        <taxon>Gunneridae</taxon>
        <taxon>Pentapetalae</taxon>
        <taxon>asterids</taxon>
        <taxon>Ericales</taxon>
        <taxon>Theaceae</taxon>
        <taxon>Camellia</taxon>
    </lineage>
</organism>
<dbReference type="SUPFAM" id="SSF89009">
    <property type="entry name" value="GAT-like domain"/>
    <property type="match status" value="1"/>
</dbReference>
<keyword evidence="10" id="KW-1185">Reference proteome</keyword>
<dbReference type="CDD" id="cd14231">
    <property type="entry name" value="GAT_GGA-like_plant"/>
    <property type="match status" value="1"/>
</dbReference>
<dbReference type="Proteomes" id="UP000306102">
    <property type="component" value="Unassembled WGS sequence"/>
</dbReference>
<dbReference type="Gene3D" id="1.25.40.90">
    <property type="match status" value="1"/>
</dbReference>
<sequence>MDKLKLASSSLGERLKTGGAQMSRMVSSKMKEILQSPTPESKMVDEATSEHMEEPNWGLNLRICAMINSEEFSGSEIVKNIKKKLSGKSVACQRLSLDLLEACTSNCEKVFSEVASEKVLEDMVRMIDDPKTDLANRGKALQLIRAWGESEDLKYLPVFHQTYMNLKTREIPSAPVDGNSSPMQYSLGSFIHGEPISPPERYPIPDSSLNEGDNAAFPTIYGSQSIEQKKETTEITRNSIDILSSILNSETEPKPIKDDLTVSMLEKCRQSLPAIQMIVESTTDDEVMLFEALNLHDQLQQIISKYEEMKVALSSGVVVPPEKSDSPEANLLLMQAGGPRIETEMADSQKQESPESNKETEKPDTSKKESTESNVDTRRSDCSSFYCAMLASVLIYRTSALPLCNQKWDEDNDDAVSETRLDHQPPPLSSSHRNHYQLQTPDSMGVLREEAIELLVTSRLHFLELDLGPRIHGDRSDKTDVNSEAAVLPRAL</sequence>
<evidence type="ECO:0000313" key="9">
    <source>
        <dbReference type="EMBL" id="THG13142.1"/>
    </source>
</evidence>
<dbReference type="SMART" id="SM00288">
    <property type="entry name" value="VHS"/>
    <property type="match status" value="1"/>
</dbReference>
<evidence type="ECO:0000256" key="3">
    <source>
        <dbReference type="ARBA" id="ARBA00022448"/>
    </source>
</evidence>
<accession>A0A4S4EAF8</accession>
<dbReference type="PANTHER" id="PTHR46646">
    <property type="entry name" value="TOM1-LIKE PROTEIN 1"/>
    <property type="match status" value="1"/>
</dbReference>
<dbReference type="PROSITE" id="PS50179">
    <property type="entry name" value="VHS"/>
    <property type="match status" value="1"/>
</dbReference>
<dbReference type="CDD" id="cd03561">
    <property type="entry name" value="VHS"/>
    <property type="match status" value="1"/>
</dbReference>
<evidence type="ECO:0000256" key="1">
    <source>
        <dbReference type="ARBA" id="ARBA00004170"/>
    </source>
</evidence>
<dbReference type="InterPro" id="IPR002014">
    <property type="entry name" value="VHS_dom"/>
</dbReference>
<comment type="subcellular location">
    <subcellularLocation>
        <location evidence="1">Membrane</location>
        <topology evidence="1">Peripheral membrane protein</topology>
    </subcellularLocation>
</comment>
<evidence type="ECO:0000256" key="6">
    <source>
        <dbReference type="SAM" id="MobiDB-lite"/>
    </source>
</evidence>
<feature type="domain" description="GAT" evidence="8">
    <location>
        <begin position="224"/>
        <end position="311"/>
    </location>
</feature>
<evidence type="ECO:0000259" key="8">
    <source>
        <dbReference type="PROSITE" id="PS50909"/>
    </source>
</evidence>
<evidence type="ECO:0000259" key="7">
    <source>
        <dbReference type="PROSITE" id="PS50179"/>
    </source>
</evidence>
<dbReference type="InterPro" id="IPR008942">
    <property type="entry name" value="ENTH_VHS"/>
</dbReference>
<feature type="region of interest" description="Disordered" evidence="6">
    <location>
        <begin position="343"/>
        <end position="377"/>
    </location>
</feature>
<dbReference type="SUPFAM" id="SSF48464">
    <property type="entry name" value="ENTH/VHS domain"/>
    <property type="match status" value="1"/>
</dbReference>
<evidence type="ECO:0008006" key="11">
    <source>
        <dbReference type="Google" id="ProtNLM"/>
    </source>
</evidence>
<dbReference type="Pfam" id="PF03127">
    <property type="entry name" value="GAT"/>
    <property type="match status" value="1"/>
</dbReference>
<dbReference type="InterPro" id="IPR004152">
    <property type="entry name" value="GAT_dom"/>
</dbReference>
<keyword evidence="5" id="KW-0472">Membrane</keyword>
<comment type="similarity">
    <text evidence="2">Belongs to the TOM1 family.</text>
</comment>
<gene>
    <name evidence="9" type="ORF">TEA_016824</name>
</gene>
<protein>
    <recommendedName>
        <fullName evidence="11">VHS domain-containing protein</fullName>
    </recommendedName>
</protein>
<proteinExistence type="inferred from homology"/>
<feature type="domain" description="VHS" evidence="7">
    <location>
        <begin position="47"/>
        <end position="174"/>
    </location>
</feature>
<evidence type="ECO:0000256" key="2">
    <source>
        <dbReference type="ARBA" id="ARBA00007708"/>
    </source>
</evidence>
<keyword evidence="3" id="KW-0813">Transport</keyword>
<evidence type="ECO:0000256" key="5">
    <source>
        <dbReference type="ARBA" id="ARBA00023136"/>
    </source>
</evidence>
<dbReference type="Pfam" id="PF00790">
    <property type="entry name" value="VHS"/>
    <property type="match status" value="1"/>
</dbReference>
<dbReference type="STRING" id="542762.A0A4S4EAF8"/>
<dbReference type="GO" id="GO:0035091">
    <property type="term" value="F:phosphatidylinositol binding"/>
    <property type="evidence" value="ECO:0007669"/>
    <property type="project" value="InterPro"/>
</dbReference>
<dbReference type="PANTHER" id="PTHR46646:SF5">
    <property type="entry name" value="TOM1-LIKE PROTEIN 2"/>
    <property type="match status" value="1"/>
</dbReference>
<dbReference type="InterPro" id="IPR038425">
    <property type="entry name" value="GAT_sf"/>
</dbReference>
<evidence type="ECO:0000313" key="10">
    <source>
        <dbReference type="Proteomes" id="UP000306102"/>
    </source>
</evidence>